<dbReference type="GO" id="GO:0005834">
    <property type="term" value="C:heterotrimeric G-protein complex"/>
    <property type="evidence" value="ECO:0007669"/>
    <property type="project" value="InterPro"/>
</dbReference>
<dbReference type="EMBL" id="VSRR010012919">
    <property type="protein sequence ID" value="MPC55130.1"/>
    <property type="molecule type" value="Genomic_DNA"/>
</dbReference>
<feature type="region of interest" description="Disordered" evidence="1">
    <location>
        <begin position="95"/>
        <end position="141"/>
    </location>
</feature>
<evidence type="ECO:0000259" key="2">
    <source>
        <dbReference type="PROSITE" id="PS50058"/>
    </source>
</evidence>
<dbReference type="Proteomes" id="UP000324222">
    <property type="component" value="Unassembled WGS sequence"/>
</dbReference>
<keyword evidence="4" id="KW-1185">Reference proteome</keyword>
<dbReference type="InterPro" id="IPR015898">
    <property type="entry name" value="G-protein_gamma-like_dom"/>
</dbReference>
<dbReference type="PANTHER" id="PTHR15936">
    <property type="entry name" value="GUANINE NUCLEOTIDE-BINDING PROTEIN G I /G S /G O GAMMA-13 SUBUNIT"/>
    <property type="match status" value="1"/>
</dbReference>
<dbReference type="GO" id="GO:0050909">
    <property type="term" value="P:sensory perception of taste"/>
    <property type="evidence" value="ECO:0007669"/>
    <property type="project" value="InterPro"/>
</dbReference>
<dbReference type="PROSITE" id="PS50058">
    <property type="entry name" value="G_PROTEIN_GAMMA"/>
    <property type="match status" value="1"/>
</dbReference>
<feature type="compositionally biased region" description="Pro residues" evidence="1">
    <location>
        <begin position="116"/>
        <end position="131"/>
    </location>
</feature>
<feature type="domain" description="G protein gamma" evidence="2">
    <location>
        <begin position="1"/>
        <end position="34"/>
    </location>
</feature>
<sequence length="219" mass="23113">MREFIEENEKTDPLIHAPDKKNNPWAEKGKCVIINSSANYEEPRPRVRSGISPSRHEWAGSKLVLQRQKNQLATVVVMVVVVTWRGGAVLALPHRSGAAGSCPHTPGHRRDHACPPTCPSAPGTSPPPSSRPPLITSPRAGHHACKSTMKAKILCCLCICSVDAGLVRGGAAHRPVPDATFSACGEAGCGAGLSGDARRTGFTHPPLSQWASYSLAGGP</sequence>
<dbReference type="GO" id="GO:0007200">
    <property type="term" value="P:phospholipase C-activating G protein-coupled receptor signaling pathway"/>
    <property type="evidence" value="ECO:0007669"/>
    <property type="project" value="InterPro"/>
</dbReference>
<accession>A0A5B7G4N3</accession>
<organism evidence="3 4">
    <name type="scientific">Portunus trituberculatus</name>
    <name type="common">Swimming crab</name>
    <name type="synonym">Neptunus trituberculatus</name>
    <dbReference type="NCBI Taxonomy" id="210409"/>
    <lineage>
        <taxon>Eukaryota</taxon>
        <taxon>Metazoa</taxon>
        <taxon>Ecdysozoa</taxon>
        <taxon>Arthropoda</taxon>
        <taxon>Crustacea</taxon>
        <taxon>Multicrustacea</taxon>
        <taxon>Malacostraca</taxon>
        <taxon>Eumalacostraca</taxon>
        <taxon>Eucarida</taxon>
        <taxon>Decapoda</taxon>
        <taxon>Pleocyemata</taxon>
        <taxon>Brachyura</taxon>
        <taxon>Eubrachyura</taxon>
        <taxon>Portunoidea</taxon>
        <taxon>Portunidae</taxon>
        <taxon>Portuninae</taxon>
        <taxon>Portunus</taxon>
    </lineage>
</organism>
<dbReference type="AlphaFoldDB" id="A0A5B7G4N3"/>
<dbReference type="GO" id="GO:0031681">
    <property type="term" value="F:G-protein beta-subunit binding"/>
    <property type="evidence" value="ECO:0007669"/>
    <property type="project" value="InterPro"/>
</dbReference>
<proteinExistence type="predicted"/>
<dbReference type="Gene3D" id="4.10.260.10">
    <property type="entry name" value="Transducin (heterotrimeric G protein), gamma chain"/>
    <property type="match status" value="1"/>
</dbReference>
<protein>
    <submittedName>
        <fullName evidence="3">Guanine nucleotide-binding protein subunit gamma-e</fullName>
    </submittedName>
</protein>
<name>A0A5B7G4N3_PORTR</name>
<comment type="caution">
    <text evidence="3">The sequence shown here is derived from an EMBL/GenBank/DDBJ whole genome shotgun (WGS) entry which is preliminary data.</text>
</comment>
<gene>
    <name evidence="3" type="ORF">E2C01_049061</name>
</gene>
<reference evidence="3 4" key="1">
    <citation type="submission" date="2019-05" db="EMBL/GenBank/DDBJ databases">
        <title>Another draft genome of Portunus trituberculatus and its Hox gene families provides insights of decapod evolution.</title>
        <authorList>
            <person name="Jeong J.-H."/>
            <person name="Song I."/>
            <person name="Kim S."/>
            <person name="Choi T."/>
            <person name="Kim D."/>
            <person name="Ryu S."/>
            <person name="Kim W."/>
        </authorList>
    </citation>
    <scope>NUCLEOTIDE SEQUENCE [LARGE SCALE GENOMIC DNA]</scope>
    <source>
        <tissue evidence="3">Muscle</tissue>
    </source>
</reference>
<dbReference type="InterPro" id="IPR036284">
    <property type="entry name" value="GGL_sf"/>
</dbReference>
<dbReference type="SUPFAM" id="SSF48670">
    <property type="entry name" value="Transducin (heterotrimeric G protein), gamma chain"/>
    <property type="match status" value="1"/>
</dbReference>
<dbReference type="InterPro" id="IPR039227">
    <property type="entry name" value="GNG13"/>
</dbReference>
<dbReference type="PANTHER" id="PTHR15936:SF2">
    <property type="entry name" value="GUANINE NUCLEOTIDE-BINDING PROTEIN G(I)_G(S)_G(O) SUBUNIT GAMMA-13"/>
    <property type="match status" value="1"/>
</dbReference>
<evidence type="ECO:0000313" key="4">
    <source>
        <dbReference type="Proteomes" id="UP000324222"/>
    </source>
</evidence>
<evidence type="ECO:0000256" key="1">
    <source>
        <dbReference type="SAM" id="MobiDB-lite"/>
    </source>
</evidence>
<evidence type="ECO:0000313" key="3">
    <source>
        <dbReference type="EMBL" id="MPC55130.1"/>
    </source>
</evidence>